<evidence type="ECO:0000313" key="3">
    <source>
        <dbReference type="EMBL" id="NWJ44637.1"/>
    </source>
</evidence>
<dbReference type="InterPro" id="IPR018977">
    <property type="entry name" value="NurA_domain"/>
</dbReference>
<sequence>MPLNPQELNDQIEKQAGRLKEEARRLEKNIAEAVEYYRAADEYKLSVIAKEHSRRDETLAYPISGLNEVVAINPSTTDYCVVATDSSPIPPDRHNGTAHFYVINIGRVMLRYGEKPTADLDSLTFFETEDATNEEREYTKASLLDTEAALKELEAAYELALKHQADLVFRDGPLTLWRSINLRSKEGTELRNRYYSLLDQFDKAQIPIVGYISNTHSNAVIETLRAAVREESKSGRVFGGVQDRMLFQNLLKPDTRGTIFASTLGEPKELREYIDRIYFTYMLTKYEMVRIEFPQWLALDTEKLASTLSLVLRQVELGQGYPVALMEAHEQAVLRGDDRELLRLLLEDQGLLLTESEKGRSKRLRSI</sequence>
<dbReference type="RefSeq" id="WP_341468414.1">
    <property type="nucleotide sequence ID" value="NZ_CP128399.1"/>
</dbReference>
<dbReference type="EMBL" id="CP128399">
    <property type="protein sequence ID" value="WJW66526.1"/>
    <property type="molecule type" value="Genomic_DNA"/>
</dbReference>
<dbReference type="AlphaFoldDB" id="A0A8T7LUU7"/>
<evidence type="ECO:0000313" key="6">
    <source>
        <dbReference type="Proteomes" id="UP001431572"/>
    </source>
</evidence>
<name>A0A8T7LUU7_9CHLR</name>
<dbReference type="EMBL" id="JACATZ010000001">
    <property type="protein sequence ID" value="NWJ44637.1"/>
    <property type="molecule type" value="Genomic_DNA"/>
</dbReference>
<accession>A0A8T7LUU7</accession>
<evidence type="ECO:0000313" key="4">
    <source>
        <dbReference type="EMBL" id="WJW66526.1"/>
    </source>
</evidence>
<dbReference type="Proteomes" id="UP000521676">
    <property type="component" value="Unassembled WGS sequence"/>
</dbReference>
<organism evidence="3 5">
    <name type="scientific">Candidatus Chlorohelix allophototropha</name>
    <dbReference type="NCBI Taxonomy" id="3003348"/>
    <lineage>
        <taxon>Bacteria</taxon>
        <taxon>Bacillati</taxon>
        <taxon>Chloroflexota</taxon>
        <taxon>Chloroflexia</taxon>
        <taxon>Candidatus Chloroheliales</taxon>
        <taxon>Candidatus Chloroheliaceae</taxon>
        <taxon>Candidatus Chlorohelix</taxon>
    </lineage>
</organism>
<reference evidence="3 5" key="1">
    <citation type="submission" date="2020-06" db="EMBL/GenBank/DDBJ databases">
        <title>Anoxygenic phototrophic Chloroflexota member uses a Type I reaction center.</title>
        <authorList>
            <person name="Tsuji J.M."/>
            <person name="Shaw N.A."/>
            <person name="Nagashima S."/>
            <person name="Venkiteswaran J."/>
            <person name="Schiff S.L."/>
            <person name="Hanada S."/>
            <person name="Tank M."/>
            <person name="Neufeld J.D."/>
        </authorList>
    </citation>
    <scope>NUCLEOTIDE SEQUENCE [LARGE SCALE GENOMIC DNA]</scope>
    <source>
        <strain evidence="3">L227-S17</strain>
    </source>
</reference>
<gene>
    <name evidence="3" type="ORF">HXX08_02045</name>
    <name evidence="4" type="ORF">OZ401_002329</name>
</gene>
<dbReference type="SMART" id="SM00933">
    <property type="entry name" value="NurA"/>
    <property type="match status" value="1"/>
</dbReference>
<feature type="coiled-coil region" evidence="1">
    <location>
        <begin position="9"/>
        <end position="36"/>
    </location>
</feature>
<evidence type="ECO:0000313" key="5">
    <source>
        <dbReference type="Proteomes" id="UP000521676"/>
    </source>
</evidence>
<dbReference type="Proteomes" id="UP001431572">
    <property type="component" value="Chromosome 1"/>
</dbReference>
<keyword evidence="1" id="KW-0175">Coiled coil</keyword>
<protein>
    <submittedName>
        <fullName evidence="3">DNA double-strand break repair nuclease NurA</fullName>
    </submittedName>
</protein>
<reference evidence="4" key="2">
    <citation type="journal article" date="2024" name="Nature">
        <title>Anoxygenic phototroph of the Chloroflexota uses a type I reaction centre.</title>
        <authorList>
            <person name="Tsuji J.M."/>
            <person name="Shaw N.A."/>
            <person name="Nagashima S."/>
            <person name="Venkiteswaran J.J."/>
            <person name="Schiff S.L."/>
            <person name="Watanabe T."/>
            <person name="Fukui M."/>
            <person name="Hanada S."/>
            <person name="Tank M."/>
            <person name="Neufeld J.D."/>
        </authorList>
    </citation>
    <scope>NUCLEOTIDE SEQUENCE</scope>
    <source>
        <strain evidence="4">L227-S17</strain>
    </source>
</reference>
<dbReference type="Pfam" id="PF09376">
    <property type="entry name" value="NurA"/>
    <property type="match status" value="1"/>
</dbReference>
<feature type="domain" description="NurA" evidence="2">
    <location>
        <begin position="79"/>
        <end position="334"/>
    </location>
</feature>
<evidence type="ECO:0000256" key="1">
    <source>
        <dbReference type="SAM" id="Coils"/>
    </source>
</evidence>
<keyword evidence="6" id="KW-1185">Reference proteome</keyword>
<proteinExistence type="predicted"/>
<evidence type="ECO:0000259" key="2">
    <source>
        <dbReference type="SMART" id="SM00933"/>
    </source>
</evidence>